<feature type="site" description="Important for catalytic activity" evidence="7">
    <location>
        <position position="200"/>
    </location>
</feature>
<dbReference type="Gene3D" id="3.30.160.60">
    <property type="entry name" value="Classic Zinc Finger"/>
    <property type="match status" value="1"/>
</dbReference>
<evidence type="ECO:0000256" key="5">
    <source>
        <dbReference type="ARBA" id="ARBA00023239"/>
    </source>
</evidence>
<sequence>MRWRSRIFLILLVLLMVARAGKVAVYQSYDGPGAGQSNTTLVVPPGSVSQLAQTLAKAGVIEYPLIFRAAAWFTRGQGPLRAGEYLFPAHASVHQILNILRHGAEVQHEATIAEGLTGKQIAAILNSLPVATGKVTPPADGSVLPQTYDYVWGTPRTAILARAQAAMKAELTKLWAGRDPDVPLYSPRQALILASIVQQETPLTADMPAIAAVYENRLKAKMKLQADPTVIFAATDGKQSGGVVITKADLQLASPYNTYVHYGLPPGPICAPGAAALKAVLHPAKSDALYFVATNDGTHKSVFSRGFKQQLQNIERYQGR</sequence>
<keyword evidence="1 7" id="KW-1003">Cell membrane</keyword>
<dbReference type="Pfam" id="PF02618">
    <property type="entry name" value="YceG"/>
    <property type="match status" value="1"/>
</dbReference>
<keyword evidence="4 7" id="KW-0472">Membrane</keyword>
<dbReference type="InterPro" id="IPR003770">
    <property type="entry name" value="MLTG-like"/>
</dbReference>
<keyword evidence="5 7" id="KW-0456">Lyase</keyword>
<dbReference type="GO" id="GO:0005886">
    <property type="term" value="C:plasma membrane"/>
    <property type="evidence" value="ECO:0007669"/>
    <property type="project" value="UniProtKB-UniRule"/>
</dbReference>
<evidence type="ECO:0000256" key="1">
    <source>
        <dbReference type="ARBA" id="ARBA00022475"/>
    </source>
</evidence>
<dbReference type="RefSeq" id="WP_048878898.1">
    <property type="nucleotide sequence ID" value="NZ_BANC01000046.1"/>
</dbReference>
<comment type="catalytic activity">
    <reaction evidence="7">
        <text>a peptidoglycan chain = a peptidoglycan chain with N-acetyl-1,6-anhydromuramyl-[peptide] at the reducing end + a peptidoglycan chain with N-acetylglucosamine at the non-reducing end.</text>
        <dbReference type="EC" id="4.2.2.29"/>
    </reaction>
</comment>
<evidence type="ECO:0000256" key="3">
    <source>
        <dbReference type="ARBA" id="ARBA00022989"/>
    </source>
</evidence>
<comment type="similarity">
    <text evidence="7">Belongs to the transglycosylase MltG family.</text>
</comment>
<evidence type="ECO:0000256" key="6">
    <source>
        <dbReference type="ARBA" id="ARBA00023316"/>
    </source>
</evidence>
<name>A0A0D6PH06_9PROT</name>
<dbReference type="GO" id="GO:0009252">
    <property type="term" value="P:peptidoglycan biosynthetic process"/>
    <property type="evidence" value="ECO:0007669"/>
    <property type="project" value="UniProtKB-UniRule"/>
</dbReference>
<keyword evidence="6 7" id="KW-0961">Cell wall biogenesis/degradation</keyword>
<comment type="function">
    <text evidence="7">Functions as a peptidoglycan terminase that cleaves nascent peptidoglycan strands endolytically to terminate their elongation.</text>
</comment>
<dbReference type="Proteomes" id="UP000032668">
    <property type="component" value="Unassembled WGS sequence"/>
</dbReference>
<evidence type="ECO:0000313" key="8">
    <source>
        <dbReference type="EMBL" id="GAN80493.1"/>
    </source>
</evidence>
<dbReference type="EMBL" id="BANC01000046">
    <property type="protein sequence ID" value="GAN80493.1"/>
    <property type="molecule type" value="Genomic_DNA"/>
</dbReference>
<dbReference type="EC" id="4.2.2.29" evidence="7"/>
<evidence type="ECO:0000256" key="2">
    <source>
        <dbReference type="ARBA" id="ARBA00022692"/>
    </source>
</evidence>
<dbReference type="GO" id="GO:0071555">
    <property type="term" value="P:cell wall organization"/>
    <property type="evidence" value="ECO:0007669"/>
    <property type="project" value="UniProtKB-KW"/>
</dbReference>
<dbReference type="Gene3D" id="3.30.1490.480">
    <property type="entry name" value="Endolytic murein transglycosylase"/>
    <property type="match status" value="1"/>
</dbReference>
<evidence type="ECO:0000313" key="9">
    <source>
        <dbReference type="Proteomes" id="UP000032668"/>
    </source>
</evidence>
<dbReference type="PANTHER" id="PTHR30518:SF2">
    <property type="entry name" value="ENDOLYTIC MUREIN TRANSGLYCOSYLASE"/>
    <property type="match status" value="1"/>
</dbReference>
<keyword evidence="7" id="KW-0997">Cell inner membrane</keyword>
<keyword evidence="3 7" id="KW-1133">Transmembrane helix</keyword>
<dbReference type="HAMAP" id="MF_02065">
    <property type="entry name" value="MltG"/>
    <property type="match status" value="1"/>
</dbReference>
<dbReference type="CDD" id="cd08010">
    <property type="entry name" value="MltG_like"/>
    <property type="match status" value="1"/>
</dbReference>
<keyword evidence="2 7" id="KW-0812">Transmembrane</keyword>
<dbReference type="OrthoDB" id="9814591at2"/>
<protein>
    <recommendedName>
        <fullName evidence="7">Endolytic murein transglycosylase</fullName>
        <ecNumber evidence="7">4.2.2.29</ecNumber>
    </recommendedName>
    <alternativeName>
        <fullName evidence="7">Peptidoglycan lytic transglycosylase</fullName>
    </alternativeName>
    <alternativeName>
        <fullName evidence="7">Peptidoglycan polymerization terminase</fullName>
    </alternativeName>
</protein>
<evidence type="ECO:0000256" key="4">
    <source>
        <dbReference type="ARBA" id="ARBA00023136"/>
    </source>
</evidence>
<accession>A0A0D6PH06</accession>
<dbReference type="GO" id="GO:0008932">
    <property type="term" value="F:lytic endotransglycosylase activity"/>
    <property type="evidence" value="ECO:0007669"/>
    <property type="project" value="UniProtKB-UniRule"/>
</dbReference>
<gene>
    <name evidence="7" type="primary">mltG</name>
    <name evidence="8" type="ORF">Aam_047_074</name>
</gene>
<dbReference type="PANTHER" id="PTHR30518">
    <property type="entry name" value="ENDOLYTIC MUREIN TRANSGLYCOSYLASE"/>
    <property type="match status" value="1"/>
</dbReference>
<proteinExistence type="inferred from homology"/>
<dbReference type="STRING" id="1120923.SAMN02746095_01653"/>
<evidence type="ECO:0000256" key="7">
    <source>
        <dbReference type="HAMAP-Rule" id="MF_02065"/>
    </source>
</evidence>
<reference evidence="8 9" key="1">
    <citation type="submission" date="2012-11" db="EMBL/GenBank/DDBJ databases">
        <title>Whole genome sequence of Acidocella aminolytica 101 = DSM 11237.</title>
        <authorList>
            <person name="Azuma Y."/>
            <person name="Higashiura N."/>
            <person name="Hirakawa H."/>
            <person name="Matsushita K."/>
        </authorList>
    </citation>
    <scope>NUCLEOTIDE SEQUENCE [LARGE SCALE GENOMIC DNA]</scope>
    <source>
        <strain evidence="9">101 / DSM 11237</strain>
    </source>
</reference>
<dbReference type="NCBIfam" id="TIGR00247">
    <property type="entry name" value="endolytic transglycosylase MltG"/>
    <property type="match status" value="1"/>
</dbReference>
<organism evidence="8 9">
    <name type="scientific">Acidocella aminolytica 101 = DSM 11237</name>
    <dbReference type="NCBI Taxonomy" id="1120923"/>
    <lineage>
        <taxon>Bacteria</taxon>
        <taxon>Pseudomonadati</taxon>
        <taxon>Pseudomonadota</taxon>
        <taxon>Alphaproteobacteria</taxon>
        <taxon>Acetobacterales</taxon>
        <taxon>Acidocellaceae</taxon>
        <taxon>Acidocella</taxon>
    </lineage>
</organism>
<keyword evidence="9" id="KW-1185">Reference proteome</keyword>
<dbReference type="AlphaFoldDB" id="A0A0D6PH06"/>
<comment type="caution">
    <text evidence="8">The sequence shown here is derived from an EMBL/GenBank/DDBJ whole genome shotgun (WGS) entry which is preliminary data.</text>
</comment>